<keyword evidence="2 5" id="KW-0812">Transmembrane</keyword>
<feature type="transmembrane region" description="Helical" evidence="5">
    <location>
        <begin position="243"/>
        <end position="260"/>
    </location>
</feature>
<dbReference type="GO" id="GO:0016874">
    <property type="term" value="F:ligase activity"/>
    <property type="evidence" value="ECO:0007669"/>
    <property type="project" value="UniProtKB-KW"/>
</dbReference>
<keyword evidence="8" id="KW-1185">Reference proteome</keyword>
<evidence type="ECO:0000256" key="2">
    <source>
        <dbReference type="ARBA" id="ARBA00022692"/>
    </source>
</evidence>
<dbReference type="InterPro" id="IPR007016">
    <property type="entry name" value="O-antigen_ligase-rel_domated"/>
</dbReference>
<organism evidence="7 8">
    <name type="scientific">Corallincola platygyrae</name>
    <dbReference type="NCBI Taxonomy" id="1193278"/>
    <lineage>
        <taxon>Bacteria</taxon>
        <taxon>Pseudomonadati</taxon>
        <taxon>Pseudomonadota</taxon>
        <taxon>Gammaproteobacteria</taxon>
        <taxon>Alteromonadales</taxon>
        <taxon>Psychromonadaceae</taxon>
        <taxon>Corallincola</taxon>
    </lineage>
</organism>
<protein>
    <submittedName>
        <fullName evidence="7">O-antigen ligase family protein</fullName>
    </submittedName>
</protein>
<feature type="transmembrane region" description="Helical" evidence="5">
    <location>
        <begin position="412"/>
        <end position="430"/>
    </location>
</feature>
<feature type="transmembrane region" description="Helical" evidence="5">
    <location>
        <begin position="129"/>
        <end position="150"/>
    </location>
</feature>
<gene>
    <name evidence="7" type="ORF">ACFSJ3_07065</name>
</gene>
<proteinExistence type="predicted"/>
<dbReference type="RefSeq" id="WP_345340190.1">
    <property type="nucleotide sequence ID" value="NZ_BAABLI010000014.1"/>
</dbReference>
<dbReference type="InterPro" id="IPR051533">
    <property type="entry name" value="WaaL-like"/>
</dbReference>
<feature type="transmembrane region" description="Helical" evidence="5">
    <location>
        <begin position="103"/>
        <end position="120"/>
    </location>
</feature>
<dbReference type="Pfam" id="PF04932">
    <property type="entry name" value="Wzy_C"/>
    <property type="match status" value="1"/>
</dbReference>
<evidence type="ECO:0000256" key="5">
    <source>
        <dbReference type="SAM" id="Phobius"/>
    </source>
</evidence>
<sequence>MDRLSSKVGFGLVVFILLWVPIPLGSNRQWAWSLLELLIFASAAFAFLNLPNLARTQVKAFKMAMPIWLVLLIFPLVCVLQLVSTYLLPTHFQSADPGRTLDALIKGIAYFLFAFAFWMHTQTEHRLRVVVWAIVVSALFQALYAVFLLFNGAAETPIFNTDIGHRATGSFIYQNHLANFLLISAAVGTGFMVSQFESLHAETWREKVQKFLKFLLGRKMVLRLALIIIVAGLVLTRSRMGNTAFFSALLIAALIALVWYKDRPKIFTAFILSIIALDIFLVGSWVGLDKVKERIEETVVAEEGRTYVGQQATPAIWDSPIIGHGAGSFYTVFGSYQEQDLGGFYDHAHNDYLQFAIEYGLPALFVATISILWLVYTTIYVMRNRQSRLFKGLAFGCLMAIIAMLIHSAVDFSLQAPATTLLFITVLVLVQISRDMPKGGWLVKKRTQTVTQNT</sequence>
<dbReference type="PANTHER" id="PTHR37422">
    <property type="entry name" value="TEICHURONIC ACID BIOSYNTHESIS PROTEIN TUAE"/>
    <property type="match status" value="1"/>
</dbReference>
<evidence type="ECO:0000256" key="4">
    <source>
        <dbReference type="ARBA" id="ARBA00023136"/>
    </source>
</evidence>
<feature type="transmembrane region" description="Helical" evidence="5">
    <location>
        <begin position="359"/>
        <end position="382"/>
    </location>
</feature>
<dbReference type="Proteomes" id="UP001597380">
    <property type="component" value="Unassembled WGS sequence"/>
</dbReference>
<keyword evidence="7" id="KW-0436">Ligase</keyword>
<dbReference type="PANTHER" id="PTHR37422:SF13">
    <property type="entry name" value="LIPOPOLYSACCHARIDE BIOSYNTHESIS PROTEIN PA4999-RELATED"/>
    <property type="match status" value="1"/>
</dbReference>
<evidence type="ECO:0000256" key="3">
    <source>
        <dbReference type="ARBA" id="ARBA00022989"/>
    </source>
</evidence>
<accession>A0ABW4XLS8</accession>
<evidence type="ECO:0000256" key="1">
    <source>
        <dbReference type="ARBA" id="ARBA00004141"/>
    </source>
</evidence>
<evidence type="ECO:0000313" key="8">
    <source>
        <dbReference type="Proteomes" id="UP001597380"/>
    </source>
</evidence>
<name>A0ABW4XLS8_9GAMM</name>
<evidence type="ECO:0000259" key="6">
    <source>
        <dbReference type="Pfam" id="PF04932"/>
    </source>
</evidence>
<comment type="subcellular location">
    <subcellularLocation>
        <location evidence="1">Membrane</location>
        <topology evidence="1">Multi-pass membrane protein</topology>
    </subcellularLocation>
</comment>
<feature type="transmembrane region" description="Helical" evidence="5">
    <location>
        <begin position="220"/>
        <end position="237"/>
    </location>
</feature>
<feature type="transmembrane region" description="Helical" evidence="5">
    <location>
        <begin position="30"/>
        <end position="51"/>
    </location>
</feature>
<dbReference type="EMBL" id="JBHUHT010000009">
    <property type="protein sequence ID" value="MFD2095740.1"/>
    <property type="molecule type" value="Genomic_DNA"/>
</dbReference>
<reference evidence="8" key="1">
    <citation type="journal article" date="2019" name="Int. J. Syst. Evol. Microbiol.">
        <title>The Global Catalogue of Microorganisms (GCM) 10K type strain sequencing project: providing services to taxonomists for standard genome sequencing and annotation.</title>
        <authorList>
            <consortium name="The Broad Institute Genomics Platform"/>
            <consortium name="The Broad Institute Genome Sequencing Center for Infectious Disease"/>
            <person name="Wu L."/>
            <person name="Ma J."/>
        </authorList>
    </citation>
    <scope>NUCLEOTIDE SEQUENCE [LARGE SCALE GENOMIC DNA]</scope>
    <source>
        <strain evidence="8">CGMCC 1.10992</strain>
    </source>
</reference>
<feature type="transmembrane region" description="Helical" evidence="5">
    <location>
        <begin position="63"/>
        <end position="83"/>
    </location>
</feature>
<keyword evidence="4 5" id="KW-0472">Membrane</keyword>
<feature type="transmembrane region" description="Helical" evidence="5">
    <location>
        <begin position="389"/>
        <end position="406"/>
    </location>
</feature>
<feature type="transmembrane region" description="Helical" evidence="5">
    <location>
        <begin position="267"/>
        <end position="288"/>
    </location>
</feature>
<evidence type="ECO:0000313" key="7">
    <source>
        <dbReference type="EMBL" id="MFD2095740.1"/>
    </source>
</evidence>
<keyword evidence="3 5" id="KW-1133">Transmembrane helix</keyword>
<feature type="transmembrane region" description="Helical" evidence="5">
    <location>
        <begin position="177"/>
        <end position="199"/>
    </location>
</feature>
<feature type="transmembrane region" description="Helical" evidence="5">
    <location>
        <begin position="7"/>
        <end position="24"/>
    </location>
</feature>
<comment type="caution">
    <text evidence="7">The sequence shown here is derived from an EMBL/GenBank/DDBJ whole genome shotgun (WGS) entry which is preliminary data.</text>
</comment>
<feature type="domain" description="O-antigen ligase-related" evidence="6">
    <location>
        <begin position="224"/>
        <end position="366"/>
    </location>
</feature>